<comment type="caution">
    <text evidence="2">The sequence shown here is derived from an EMBL/GenBank/DDBJ whole genome shotgun (WGS) entry which is preliminary data.</text>
</comment>
<name>A0A176YAU1_9BRAD</name>
<proteinExistence type="predicted"/>
<evidence type="ECO:0000313" key="3">
    <source>
        <dbReference type="Proteomes" id="UP000076959"/>
    </source>
</evidence>
<dbReference type="EMBL" id="LUUB01000116">
    <property type="protein sequence ID" value="OAE99848.1"/>
    <property type="molecule type" value="Genomic_DNA"/>
</dbReference>
<evidence type="ECO:0000313" key="2">
    <source>
        <dbReference type="EMBL" id="OAE99848.1"/>
    </source>
</evidence>
<sequence>MREFAAVALFMSSPGVAAMVQNLVAGFVVVALIIMGVLAYAQKHEGCLHGRSLQTFKPCGSVSVDM</sequence>
<reference evidence="2 3" key="1">
    <citation type="submission" date="2016-03" db="EMBL/GenBank/DDBJ databases">
        <title>Draft Genome Sequence of the Strain BR 10245 (Bradyrhizobium sp.) isolated from nodules of Centrolobium paraense.</title>
        <authorList>
            <person name="Simoes-Araujo J.L.Sr."/>
            <person name="Barauna A.C."/>
            <person name="Silva K."/>
            <person name="Zilli J.E."/>
        </authorList>
    </citation>
    <scope>NUCLEOTIDE SEQUENCE [LARGE SCALE GENOMIC DNA]</scope>
    <source>
        <strain evidence="2 3">BR 10245</strain>
    </source>
</reference>
<dbReference type="AlphaFoldDB" id="A0A176YAU1"/>
<gene>
    <name evidence="2" type="ORF">AYJ54_32360</name>
</gene>
<keyword evidence="1" id="KW-1133">Transmembrane helix</keyword>
<feature type="transmembrane region" description="Helical" evidence="1">
    <location>
        <begin position="20"/>
        <end position="41"/>
    </location>
</feature>
<evidence type="ECO:0000256" key="1">
    <source>
        <dbReference type="SAM" id="Phobius"/>
    </source>
</evidence>
<dbReference type="Proteomes" id="UP000076959">
    <property type="component" value="Unassembled WGS sequence"/>
</dbReference>
<keyword evidence="3" id="KW-1185">Reference proteome</keyword>
<organism evidence="2 3">
    <name type="scientific">Bradyrhizobium centrolobii</name>
    <dbReference type="NCBI Taxonomy" id="1505087"/>
    <lineage>
        <taxon>Bacteria</taxon>
        <taxon>Pseudomonadati</taxon>
        <taxon>Pseudomonadota</taxon>
        <taxon>Alphaproteobacteria</taxon>
        <taxon>Hyphomicrobiales</taxon>
        <taxon>Nitrobacteraceae</taxon>
        <taxon>Bradyrhizobium</taxon>
    </lineage>
</organism>
<keyword evidence="1" id="KW-0472">Membrane</keyword>
<protein>
    <submittedName>
        <fullName evidence="2">Uncharacterized protein</fullName>
    </submittedName>
</protein>
<keyword evidence="1" id="KW-0812">Transmembrane</keyword>
<accession>A0A176YAU1</accession>